<reference evidence="3" key="1">
    <citation type="journal article" date="2019" name="Genome Announc.">
        <title>Draft Genome Sequence of Pseudoalteromonas piscicida Strain 36Y ROTHPW, an Hypersaline Seawater Isolate from the South Coast of Sonora, Mexico.</title>
        <authorList>
            <person name="Sanchez-Diaz R."/>
            <person name="Molina-Garza Z.J."/>
            <person name="Cruz-Suarez L.E."/>
            <person name="Selvin J."/>
            <person name="Kiran G.S."/>
            <person name="Ibarra-Gamez J.C."/>
            <person name="Gomez-Gil B."/>
            <person name="Galaviz-Silva L."/>
        </authorList>
    </citation>
    <scope>NUCLEOTIDE SEQUENCE [LARGE SCALE GENOMIC DNA]</scope>
    <source>
        <strain evidence="3">36Y_RITHPW</strain>
    </source>
</reference>
<feature type="chain" id="PRO_5012088425" description="DUF4157 domain-containing protein" evidence="1">
    <location>
        <begin position="21"/>
        <end position="177"/>
    </location>
</feature>
<name>A0A2A5JU97_PSEO7</name>
<keyword evidence="3" id="KW-1185">Reference proteome</keyword>
<evidence type="ECO:0000256" key="1">
    <source>
        <dbReference type="SAM" id="SignalP"/>
    </source>
</evidence>
<proteinExistence type="predicted"/>
<keyword evidence="1" id="KW-0732">Signal</keyword>
<organism evidence="2 3">
    <name type="scientific">Pseudoalteromonas piscicida</name>
    <dbReference type="NCBI Taxonomy" id="43662"/>
    <lineage>
        <taxon>Bacteria</taxon>
        <taxon>Pseudomonadati</taxon>
        <taxon>Pseudomonadota</taxon>
        <taxon>Gammaproteobacteria</taxon>
        <taxon>Alteromonadales</taxon>
        <taxon>Pseudoalteromonadaceae</taxon>
        <taxon>Pseudoalteromonas</taxon>
    </lineage>
</organism>
<dbReference type="EMBL" id="NKHF01000023">
    <property type="protein sequence ID" value="PCK32946.1"/>
    <property type="molecule type" value="Genomic_DNA"/>
</dbReference>
<evidence type="ECO:0000313" key="3">
    <source>
        <dbReference type="Proteomes" id="UP000228621"/>
    </source>
</evidence>
<accession>A0A2A5JU97</accession>
<sequence>MTIKPFFLSAALLFGSTSQAKEPAMDMQILLEQYLTWTQKIESQGREIGDPLDKNGLALAKEIGIKHPEKVRIIYLDTVPFPIENKALKAMGESLGFIGEGIINNAQVFGYSIYVRDGYELNRPKLAHELVHVLQIERANFAKVLHQHIADMQKYSYDKAPLEVEAFKANIKYAIQE</sequence>
<evidence type="ECO:0000313" key="2">
    <source>
        <dbReference type="EMBL" id="PCK32946.1"/>
    </source>
</evidence>
<dbReference type="AlphaFoldDB" id="A0A2A5JU97"/>
<comment type="caution">
    <text evidence="2">The sequence shown here is derived from an EMBL/GenBank/DDBJ whole genome shotgun (WGS) entry which is preliminary data.</text>
</comment>
<protein>
    <recommendedName>
        <fullName evidence="4">DUF4157 domain-containing protein</fullName>
    </recommendedName>
</protein>
<feature type="signal peptide" evidence="1">
    <location>
        <begin position="1"/>
        <end position="20"/>
    </location>
</feature>
<gene>
    <name evidence="2" type="ORF">CEX98_04975</name>
</gene>
<dbReference type="Proteomes" id="UP000228621">
    <property type="component" value="Unassembled WGS sequence"/>
</dbReference>
<evidence type="ECO:0008006" key="4">
    <source>
        <dbReference type="Google" id="ProtNLM"/>
    </source>
</evidence>